<name>A0A813F199_POLGL</name>
<protein>
    <recommendedName>
        <fullName evidence="4">Protein xylosyltransferase</fullName>
    </recommendedName>
</protein>
<comment type="caution">
    <text evidence="2">The sequence shown here is derived from an EMBL/GenBank/DDBJ whole genome shotgun (WGS) entry which is preliminary data.</text>
</comment>
<sequence length="295" mass="34343">MSPTIRRRGAVLLISFCLSASTAREIVEDIPLERFEDDHLPALQRLRERLESSLLNQSRGILMVSEQTDSVWSDLSIPIWEEYARQHDQGFFLQREPLLAGQAFSGWTTLRTLIELMPKVQWKYMLVVTSNALPAKFNETWDDLITSHMRAKRYANDSPEKRVLWFPWDCEDDNVSAFTRGTCYGPFFDIFIVQQKPKASKIISSWFVKRKVRKHEDSYAKAFQATAPPYGDYIFYRKAATAEIGLPTSSRFPVWKFEANRQPRQVRDQMFAFMQKHPILGPVGNLKQRQLESEL</sequence>
<evidence type="ECO:0000313" key="3">
    <source>
        <dbReference type="Proteomes" id="UP000654075"/>
    </source>
</evidence>
<feature type="signal peptide" evidence="1">
    <location>
        <begin position="1"/>
        <end position="23"/>
    </location>
</feature>
<organism evidence="2 3">
    <name type="scientific">Polarella glacialis</name>
    <name type="common">Dinoflagellate</name>
    <dbReference type="NCBI Taxonomy" id="89957"/>
    <lineage>
        <taxon>Eukaryota</taxon>
        <taxon>Sar</taxon>
        <taxon>Alveolata</taxon>
        <taxon>Dinophyceae</taxon>
        <taxon>Suessiales</taxon>
        <taxon>Suessiaceae</taxon>
        <taxon>Polarella</taxon>
    </lineage>
</organism>
<evidence type="ECO:0008006" key="4">
    <source>
        <dbReference type="Google" id="ProtNLM"/>
    </source>
</evidence>
<gene>
    <name evidence="2" type="ORF">PGLA1383_LOCUS23161</name>
</gene>
<keyword evidence="3" id="KW-1185">Reference proteome</keyword>
<dbReference type="AlphaFoldDB" id="A0A813F199"/>
<dbReference type="Proteomes" id="UP000654075">
    <property type="component" value="Unassembled WGS sequence"/>
</dbReference>
<reference evidence="2" key="1">
    <citation type="submission" date="2021-02" db="EMBL/GenBank/DDBJ databases">
        <authorList>
            <person name="Dougan E. K."/>
            <person name="Rhodes N."/>
            <person name="Thang M."/>
            <person name="Chan C."/>
        </authorList>
    </citation>
    <scope>NUCLEOTIDE SEQUENCE</scope>
</reference>
<proteinExistence type="predicted"/>
<evidence type="ECO:0000313" key="2">
    <source>
        <dbReference type="EMBL" id="CAE8605023.1"/>
    </source>
</evidence>
<keyword evidence="1" id="KW-0732">Signal</keyword>
<dbReference type="EMBL" id="CAJNNV010017266">
    <property type="protein sequence ID" value="CAE8605023.1"/>
    <property type="molecule type" value="Genomic_DNA"/>
</dbReference>
<evidence type="ECO:0000256" key="1">
    <source>
        <dbReference type="SAM" id="SignalP"/>
    </source>
</evidence>
<feature type="chain" id="PRO_5032759309" description="Protein xylosyltransferase" evidence="1">
    <location>
        <begin position="24"/>
        <end position="295"/>
    </location>
</feature>
<accession>A0A813F199</accession>